<feature type="compositionally biased region" description="Polar residues" evidence="2">
    <location>
        <begin position="201"/>
        <end position="211"/>
    </location>
</feature>
<feature type="region of interest" description="Disordered" evidence="2">
    <location>
        <begin position="353"/>
        <end position="409"/>
    </location>
</feature>
<dbReference type="GO" id="GO:0003729">
    <property type="term" value="F:mRNA binding"/>
    <property type="evidence" value="ECO:0007669"/>
    <property type="project" value="InterPro"/>
</dbReference>
<reference evidence="5" key="1">
    <citation type="submission" date="2025-08" db="UniProtKB">
        <authorList>
            <consortium name="RefSeq"/>
        </authorList>
    </citation>
    <scope>IDENTIFICATION</scope>
    <source>
        <tissue evidence="5">Young leaves</tissue>
    </source>
</reference>
<feature type="region of interest" description="Disordered" evidence="2">
    <location>
        <begin position="585"/>
        <end position="728"/>
    </location>
</feature>
<feature type="compositionally biased region" description="Basic and acidic residues" evidence="2">
    <location>
        <begin position="1"/>
        <end position="13"/>
    </location>
</feature>
<dbReference type="Pfam" id="PF23228">
    <property type="entry name" value="zf_PCFS4"/>
    <property type="match status" value="1"/>
</dbReference>
<feature type="compositionally biased region" description="Basic and acidic residues" evidence="2">
    <location>
        <begin position="376"/>
        <end position="391"/>
    </location>
</feature>
<dbReference type="InterPro" id="IPR047415">
    <property type="entry name" value="Pcf11_CID"/>
</dbReference>
<protein>
    <submittedName>
        <fullName evidence="5">Polyadenylation and cleavage factor homolog 4-like isoform X1</fullName>
    </submittedName>
</protein>
<feature type="compositionally biased region" description="Basic and acidic residues" evidence="2">
    <location>
        <begin position="44"/>
        <end position="61"/>
    </location>
</feature>
<feature type="domain" description="CID" evidence="3">
    <location>
        <begin position="74"/>
        <end position="202"/>
    </location>
</feature>
<dbReference type="AlphaFoldDB" id="A0A8B7CXY2"/>
<feature type="compositionally biased region" description="Pro residues" evidence="2">
    <location>
        <begin position="64"/>
        <end position="73"/>
    </location>
</feature>
<dbReference type="RefSeq" id="XP_008808980.1">
    <property type="nucleotide sequence ID" value="XM_008810758.4"/>
</dbReference>
<dbReference type="InterPro" id="IPR057242">
    <property type="entry name" value="PCFS4-like"/>
</dbReference>
<name>A0A8B7CXY2_PHODC</name>
<feature type="compositionally biased region" description="Polar residues" evidence="2">
    <location>
        <begin position="629"/>
        <end position="638"/>
    </location>
</feature>
<dbReference type="GeneID" id="103720837"/>
<dbReference type="FunFam" id="1.25.40.90:FF:000023">
    <property type="entry name" value="polyadenylation and cleavage factor homolog 4"/>
    <property type="match status" value="1"/>
</dbReference>
<dbReference type="InterPro" id="IPR013087">
    <property type="entry name" value="Znf_C2H2_type"/>
</dbReference>
<sequence>MEEERLHSSRENPRFPPGDRPPRLAAAAEQQPLPASRPPPSILDRFRAMLREREEELREATGEDPPPSPPPPHTAGEIVRLYKELLSELTFNSKPIITDLSIIAGQHSQFAEGIANAICARILEVPVDQKLPSLYLLDSIVKNIGRDYVRYFAARLPKVFCEAYNQVHPTQYPSMRHLFGTWFQVFPLSVLRKIEDELQFSPTENKQSSGMSSTRHSESPSSRPSHGIHVNPKYLEARQQLKHPTLMCAADGHDKVHTTDFDGERMEGRASEGSKGWQGASPKFHDIEHVRGVSSSLQVYGKKSSMQCSEYNIDHPEVLPARPGVARTGSPQTAATCTASMVEVEGPTRQLKIKISRPSPPPIIGPRKSISPPVDRFSRDTSPRRMRERASPSHSGFVYGPGRGTSQNGWLERRRPFDDGAQQIQASMAFNLNNGYAKQRSRELIDAYGNYTGKSFSLEKLPKVPRLDVNSVASERASRKWKNSEEEEYVWEDMSPTLSDRSRRNSLPPFGPSTGSLSTRAGLTRPDASLLDHDSGRRSWPGQAQLPAVGDPANTIEDRIPVFGPAHGSMNRKYLDSTVSQNDWLPPYQGSHHTHEPRKLPYMFPKSSQHNLSPRSRRRAHQMPVAASGITSLVSNKLPSPYEHTTDMEVPFSRLSSSHSDPFDVDTSTLERHLAQRPHSPPPPPIVRPSVHNNQQLPLLPIPPNQKQLKSPFDDVEAHKPIPNQRPESFLYLSQYQNDTADRKTLNSNKLLQVPYQQPGLAHSNQQSQEQGTTMQIQSQKSNGSIILPASAQLSSQMVAQPLNHVPNHLSGLPSVGVNSMPDTSLHVNASVLPPLPPGPPPASSQMGPVLQNTGSMISSSPAGAFSGLISTLMAQGLISLTPPAQSQDSVGVEFNAELLKVRHESVINALYTDLPRQCTTCGLRFKCQEEHSSHMDWHVTKNRMSKNRKQKPSRKWFVSAKEWLSGAETLGNDVVPGFLPTETVTEKREDKEMAVPADENQNVCALCGEPFEDFYSDEAEEWMYRGAVYLYARDGYTEGLDRSQLGPIVHAKCRSESKEGSGQA</sequence>
<evidence type="ECO:0000313" key="4">
    <source>
        <dbReference type="Proteomes" id="UP000228380"/>
    </source>
</evidence>
<dbReference type="PROSITE" id="PS51391">
    <property type="entry name" value="CID"/>
    <property type="match status" value="1"/>
</dbReference>
<feature type="region of interest" description="Disordered" evidence="2">
    <location>
        <begin position="1"/>
        <end position="75"/>
    </location>
</feature>
<dbReference type="SMART" id="SM00582">
    <property type="entry name" value="RPR"/>
    <property type="match status" value="1"/>
</dbReference>
<gene>
    <name evidence="5" type="primary">LOC103720837</name>
</gene>
<evidence type="ECO:0000259" key="3">
    <source>
        <dbReference type="PROSITE" id="PS51391"/>
    </source>
</evidence>
<feature type="compositionally biased region" description="Low complexity" evidence="2">
    <location>
        <begin position="688"/>
        <end position="710"/>
    </location>
</feature>
<feature type="compositionally biased region" description="Low complexity" evidence="2">
    <location>
        <begin position="23"/>
        <end position="34"/>
    </location>
</feature>
<feature type="compositionally biased region" description="Basic and acidic residues" evidence="2">
    <location>
        <begin position="263"/>
        <end position="272"/>
    </location>
</feature>
<feature type="region of interest" description="Disordered" evidence="2">
    <location>
        <begin position="201"/>
        <end position="229"/>
    </location>
</feature>
<dbReference type="GO" id="GO:0005737">
    <property type="term" value="C:cytoplasm"/>
    <property type="evidence" value="ECO:0007669"/>
    <property type="project" value="TreeGrafter"/>
</dbReference>
<dbReference type="Proteomes" id="UP000228380">
    <property type="component" value="Unplaced"/>
</dbReference>
<dbReference type="PROSITE" id="PS00028">
    <property type="entry name" value="ZINC_FINGER_C2H2_1"/>
    <property type="match status" value="1"/>
</dbReference>
<dbReference type="InterPro" id="IPR006569">
    <property type="entry name" value="CID_dom"/>
</dbReference>
<keyword evidence="4" id="KW-1185">Reference proteome</keyword>
<feature type="region of interest" description="Disordered" evidence="2">
    <location>
        <begin position="263"/>
        <end position="282"/>
    </location>
</feature>
<evidence type="ECO:0000313" key="5">
    <source>
        <dbReference type="RefSeq" id="XP_008808980.1"/>
    </source>
</evidence>
<evidence type="ECO:0000256" key="1">
    <source>
        <dbReference type="ARBA" id="ARBA00022664"/>
    </source>
</evidence>
<dbReference type="PANTHER" id="PTHR15921">
    <property type="entry name" value="PRE-MRNA CLEAVAGE COMPLEX II"/>
    <property type="match status" value="1"/>
</dbReference>
<feature type="region of interest" description="Disordered" evidence="2">
    <location>
        <begin position="473"/>
        <end position="540"/>
    </location>
</feature>
<dbReference type="GO" id="GO:0005849">
    <property type="term" value="C:mRNA cleavage factor complex"/>
    <property type="evidence" value="ECO:0007669"/>
    <property type="project" value="TreeGrafter"/>
</dbReference>
<accession>A0A8B7CXY2</accession>
<keyword evidence="1" id="KW-0507">mRNA processing</keyword>
<dbReference type="Gene3D" id="1.25.40.90">
    <property type="match status" value="1"/>
</dbReference>
<dbReference type="CDD" id="cd16982">
    <property type="entry name" value="CID_Pcf11"/>
    <property type="match status" value="1"/>
</dbReference>
<proteinExistence type="predicted"/>
<dbReference type="InterPro" id="IPR008942">
    <property type="entry name" value="ENTH_VHS"/>
</dbReference>
<organism evidence="4 5">
    <name type="scientific">Phoenix dactylifera</name>
    <name type="common">Date palm</name>
    <dbReference type="NCBI Taxonomy" id="42345"/>
    <lineage>
        <taxon>Eukaryota</taxon>
        <taxon>Viridiplantae</taxon>
        <taxon>Streptophyta</taxon>
        <taxon>Embryophyta</taxon>
        <taxon>Tracheophyta</taxon>
        <taxon>Spermatophyta</taxon>
        <taxon>Magnoliopsida</taxon>
        <taxon>Liliopsida</taxon>
        <taxon>Arecaceae</taxon>
        <taxon>Coryphoideae</taxon>
        <taxon>Phoeniceae</taxon>
        <taxon>Phoenix</taxon>
    </lineage>
</organism>
<dbReference type="GO" id="GO:0000993">
    <property type="term" value="F:RNA polymerase II complex binding"/>
    <property type="evidence" value="ECO:0007669"/>
    <property type="project" value="InterPro"/>
</dbReference>
<dbReference type="GO" id="GO:0006369">
    <property type="term" value="P:termination of RNA polymerase II transcription"/>
    <property type="evidence" value="ECO:0007669"/>
    <property type="project" value="InterPro"/>
</dbReference>
<dbReference type="PANTHER" id="PTHR15921:SF12">
    <property type="entry name" value="POLYADENYLATION AND CLEAVAGE FACTOR HOMOLOG 4"/>
    <property type="match status" value="1"/>
</dbReference>
<dbReference type="KEGG" id="pda:103720837"/>
<dbReference type="GO" id="GO:0031124">
    <property type="term" value="P:mRNA 3'-end processing"/>
    <property type="evidence" value="ECO:0007669"/>
    <property type="project" value="InterPro"/>
</dbReference>
<evidence type="ECO:0000256" key="2">
    <source>
        <dbReference type="SAM" id="MobiDB-lite"/>
    </source>
</evidence>
<dbReference type="Pfam" id="PF04818">
    <property type="entry name" value="CID"/>
    <property type="match status" value="1"/>
</dbReference>
<dbReference type="SUPFAM" id="SSF48464">
    <property type="entry name" value="ENTH/VHS domain"/>
    <property type="match status" value="1"/>
</dbReference>
<dbReference type="OrthoDB" id="2129491at2759"/>
<dbReference type="InterPro" id="IPR045154">
    <property type="entry name" value="PCF11-like"/>
</dbReference>